<organism evidence="3">
    <name type="scientific">Anthurium amnicola</name>
    <dbReference type="NCBI Taxonomy" id="1678845"/>
    <lineage>
        <taxon>Eukaryota</taxon>
        <taxon>Viridiplantae</taxon>
        <taxon>Streptophyta</taxon>
        <taxon>Embryophyta</taxon>
        <taxon>Tracheophyta</taxon>
        <taxon>Spermatophyta</taxon>
        <taxon>Magnoliopsida</taxon>
        <taxon>Liliopsida</taxon>
        <taxon>Araceae</taxon>
        <taxon>Pothoideae</taxon>
        <taxon>Potheae</taxon>
        <taxon>Anthurium</taxon>
    </lineage>
</organism>
<keyword evidence="3" id="KW-0808">Transferase</keyword>
<evidence type="ECO:0000256" key="2">
    <source>
        <dbReference type="SAM" id="MobiDB-lite"/>
    </source>
</evidence>
<feature type="coiled-coil region" evidence="1">
    <location>
        <begin position="39"/>
        <end position="76"/>
    </location>
</feature>
<keyword evidence="1" id="KW-0175">Coiled coil</keyword>
<proteinExistence type="predicted"/>
<protein>
    <submittedName>
        <fullName evidence="3">Putative histone acetyltransferase HAC-like 1</fullName>
    </submittedName>
</protein>
<dbReference type="EMBL" id="GDJX01019829">
    <property type="protein sequence ID" value="JAT48107.1"/>
    <property type="molecule type" value="Transcribed_RNA"/>
</dbReference>
<sequence length="223" mass="25216">MQKKRARRAPVEAARPPLPPPHPVVGDDARARSRHHGLMQDYEELLKDTAAKRKRLQMERRKKLDLSNEVKFLQRRYKYLIKNSSPTPYKLKSHSHSQTTSSAMKHKAQKFHAAFSTQPQSPEYVRYGQLSQHDSSCRDREVAVPSTSMILDLNQISLPDGEEEEFHVALDPVPMEKSSKRYGSNGCVPGSDPKQSICGDVGSGTNRSGKRKNLLQDQVAMKI</sequence>
<reference evidence="3" key="1">
    <citation type="submission" date="2015-07" db="EMBL/GenBank/DDBJ databases">
        <title>Transcriptome Assembly of Anthurium amnicola.</title>
        <authorList>
            <person name="Suzuki J."/>
        </authorList>
    </citation>
    <scope>NUCLEOTIDE SEQUENCE</scope>
</reference>
<dbReference type="AlphaFoldDB" id="A0A1D1Y0C9"/>
<dbReference type="PANTHER" id="PTHR34807:SF3">
    <property type="entry name" value="OS08G0270800 PROTEIN"/>
    <property type="match status" value="1"/>
</dbReference>
<name>A0A1D1Y0C9_9ARAE</name>
<feature type="region of interest" description="Disordered" evidence="2">
    <location>
        <begin position="1"/>
        <end position="29"/>
    </location>
</feature>
<feature type="region of interest" description="Disordered" evidence="2">
    <location>
        <begin position="180"/>
        <end position="223"/>
    </location>
</feature>
<accession>A0A1D1Y0C9</accession>
<dbReference type="PANTHER" id="PTHR34807">
    <property type="entry name" value="OS08G0270800 PROTEIN"/>
    <property type="match status" value="1"/>
</dbReference>
<gene>
    <name evidence="3" type="primary">Os02g0137500</name>
    <name evidence="3" type="ORF">g.42615</name>
</gene>
<evidence type="ECO:0000313" key="3">
    <source>
        <dbReference type="EMBL" id="JAT48107.1"/>
    </source>
</evidence>
<evidence type="ECO:0000256" key="1">
    <source>
        <dbReference type="SAM" id="Coils"/>
    </source>
</evidence>
<dbReference type="GO" id="GO:0016740">
    <property type="term" value="F:transferase activity"/>
    <property type="evidence" value="ECO:0007669"/>
    <property type="project" value="UniProtKB-KW"/>
</dbReference>